<feature type="signal peptide" evidence="1">
    <location>
        <begin position="1"/>
        <end position="18"/>
    </location>
</feature>
<accession>A0A543EHJ2</accession>
<evidence type="ECO:0008006" key="4">
    <source>
        <dbReference type="Google" id="ProtNLM"/>
    </source>
</evidence>
<gene>
    <name evidence="2" type="ORF">FB551_0734</name>
</gene>
<organism evidence="2 3">
    <name type="scientific">Chryseobacterium aquifrigidense</name>
    <dbReference type="NCBI Taxonomy" id="558021"/>
    <lineage>
        <taxon>Bacteria</taxon>
        <taxon>Pseudomonadati</taxon>
        <taxon>Bacteroidota</taxon>
        <taxon>Flavobacteriia</taxon>
        <taxon>Flavobacteriales</taxon>
        <taxon>Weeksellaceae</taxon>
        <taxon>Chryseobacterium group</taxon>
        <taxon>Chryseobacterium</taxon>
    </lineage>
</organism>
<dbReference type="RefSeq" id="WP_142015118.1">
    <property type="nucleotide sequence ID" value="NZ_VFPD01000001.1"/>
</dbReference>
<dbReference type="EMBL" id="VFPD01000001">
    <property type="protein sequence ID" value="TQM21053.1"/>
    <property type="molecule type" value="Genomic_DNA"/>
</dbReference>
<evidence type="ECO:0000313" key="3">
    <source>
        <dbReference type="Proteomes" id="UP000316437"/>
    </source>
</evidence>
<evidence type="ECO:0000313" key="2">
    <source>
        <dbReference type="EMBL" id="TQM21053.1"/>
    </source>
</evidence>
<comment type="caution">
    <text evidence="2">The sequence shown here is derived from an EMBL/GenBank/DDBJ whole genome shotgun (WGS) entry which is preliminary data.</text>
</comment>
<keyword evidence="1" id="KW-0732">Signal</keyword>
<reference evidence="2 3" key="1">
    <citation type="submission" date="2019-06" db="EMBL/GenBank/DDBJ databases">
        <title>Sorghum-associated microbial communities from plants grown in Nebraska, USA.</title>
        <authorList>
            <person name="Schachtman D."/>
        </authorList>
    </citation>
    <scope>NUCLEOTIDE SEQUENCE [LARGE SCALE GENOMIC DNA]</scope>
    <source>
        <strain evidence="2 3">110</strain>
    </source>
</reference>
<feature type="chain" id="PRO_5021904081" description="DUF4403 family protein" evidence="1">
    <location>
        <begin position="19"/>
        <end position="190"/>
    </location>
</feature>
<name>A0A543EHJ2_9FLAO</name>
<sequence length="190" mass="20913">MKNLILLLLCLFGNLLFAQTTESSPTTYPLKSMISIINNSLSRASADLEGRKIEIKNAEIALSTTYDAKGGGEFKLFVKATKKWQLEKATTVKFNYAKTSLANLKSGSKKNGIQSFENNLTKAIVKAATQWIDTKDVITGLEKNEFSVEISFMIKNITALGVEFEIWGVGADIGSEYENSAVHTVTLTFK</sequence>
<dbReference type="Proteomes" id="UP000316437">
    <property type="component" value="Unassembled WGS sequence"/>
</dbReference>
<evidence type="ECO:0000256" key="1">
    <source>
        <dbReference type="SAM" id="SignalP"/>
    </source>
</evidence>
<protein>
    <recommendedName>
        <fullName evidence="4">DUF4403 family protein</fullName>
    </recommendedName>
</protein>
<dbReference type="AlphaFoldDB" id="A0A543EHJ2"/>
<proteinExistence type="predicted"/>
<keyword evidence="3" id="KW-1185">Reference proteome</keyword>